<dbReference type="Pfam" id="PF07963">
    <property type="entry name" value="N_methyl"/>
    <property type="match status" value="1"/>
</dbReference>
<evidence type="ECO:0000313" key="3">
    <source>
        <dbReference type="Proteomes" id="UP000242329"/>
    </source>
</evidence>
<keyword evidence="1" id="KW-0812">Transmembrane</keyword>
<reference evidence="3" key="1">
    <citation type="submission" date="2016-11" db="EMBL/GenBank/DDBJ databases">
        <authorList>
            <person name="Varghese N."/>
            <person name="Submissions S."/>
        </authorList>
    </citation>
    <scope>NUCLEOTIDE SEQUENCE [LARGE SCALE GENOMIC DNA]</scope>
    <source>
        <strain evidence="3">DSM 11003</strain>
    </source>
</reference>
<dbReference type="STRING" id="1123382.SAMN02745221_00706"/>
<keyword evidence="1" id="KW-0472">Membrane</keyword>
<gene>
    <name evidence="2" type="ORF">SAMN02745221_00706</name>
</gene>
<name>A0A1M5LM39_9FIRM</name>
<dbReference type="NCBIfam" id="TIGR02532">
    <property type="entry name" value="IV_pilin_GFxxxE"/>
    <property type="match status" value="1"/>
</dbReference>
<accession>A0A1M5LM39</accession>
<evidence type="ECO:0000256" key="1">
    <source>
        <dbReference type="SAM" id="Phobius"/>
    </source>
</evidence>
<dbReference type="Proteomes" id="UP000242329">
    <property type="component" value="Unassembled WGS sequence"/>
</dbReference>
<keyword evidence="1" id="KW-1133">Transmembrane helix</keyword>
<keyword evidence="3" id="KW-1185">Reference proteome</keyword>
<feature type="transmembrane region" description="Helical" evidence="1">
    <location>
        <begin position="30"/>
        <end position="53"/>
    </location>
</feature>
<protein>
    <submittedName>
        <fullName evidence="2">Prepilin-type N-terminal cleavage/methylation domain-containing protein</fullName>
    </submittedName>
</protein>
<dbReference type="InterPro" id="IPR012902">
    <property type="entry name" value="N_methyl_site"/>
</dbReference>
<evidence type="ECO:0000313" key="2">
    <source>
        <dbReference type="EMBL" id="SHG66212.1"/>
    </source>
</evidence>
<dbReference type="EMBL" id="FQWY01000008">
    <property type="protein sequence ID" value="SHG66212.1"/>
    <property type="molecule type" value="Genomic_DNA"/>
</dbReference>
<organism evidence="2 3">
    <name type="scientific">Thermosyntropha lipolytica DSM 11003</name>
    <dbReference type="NCBI Taxonomy" id="1123382"/>
    <lineage>
        <taxon>Bacteria</taxon>
        <taxon>Bacillati</taxon>
        <taxon>Bacillota</taxon>
        <taxon>Clostridia</taxon>
        <taxon>Eubacteriales</taxon>
        <taxon>Syntrophomonadaceae</taxon>
        <taxon>Thermosyntropha</taxon>
    </lineage>
</organism>
<dbReference type="AlphaFoldDB" id="A0A1M5LM39"/>
<proteinExistence type="predicted"/>
<dbReference type="PROSITE" id="PS00409">
    <property type="entry name" value="PROKAR_NTER_METHYL"/>
    <property type="match status" value="1"/>
</dbReference>
<sequence length="193" mass="21860">MSLPALLPNIEEDIYIYGAREKVNRREAGFTLLEVLIALALAVFIAGAALSLFSLSSRAWAYSEEKSAAQYELRMAQDKIWQDIKESRLIKDRPVKIVNEQRLVIEKEEEINGVLTPARITYMLNGKGQLARRIDKLPEGTYVSLMPLTEIKVVPQFEEIGEGGFYRIILKGFNAKGDKIVQVLETGFTRRVE</sequence>